<organism evidence="2 3">
    <name type="scientific">Rubritalea halochordaticola</name>
    <dbReference type="NCBI Taxonomy" id="714537"/>
    <lineage>
        <taxon>Bacteria</taxon>
        <taxon>Pseudomonadati</taxon>
        <taxon>Verrucomicrobiota</taxon>
        <taxon>Verrucomicrobiia</taxon>
        <taxon>Verrucomicrobiales</taxon>
        <taxon>Rubritaleaceae</taxon>
        <taxon>Rubritalea</taxon>
    </lineage>
</organism>
<keyword evidence="3" id="KW-1185">Reference proteome</keyword>
<evidence type="ECO:0000313" key="3">
    <source>
        <dbReference type="Proteomes" id="UP001424741"/>
    </source>
</evidence>
<dbReference type="RefSeq" id="WP_346188710.1">
    <property type="nucleotide sequence ID" value="NZ_BAABRL010000006.1"/>
</dbReference>
<feature type="signal peptide" evidence="1">
    <location>
        <begin position="1"/>
        <end position="22"/>
    </location>
</feature>
<gene>
    <name evidence="2" type="ORF">Rhal01_02159</name>
</gene>
<keyword evidence="1" id="KW-0732">Signal</keyword>
<proteinExistence type="predicted"/>
<name>A0ABP9UZW1_9BACT</name>
<evidence type="ECO:0000313" key="2">
    <source>
        <dbReference type="EMBL" id="GAA5495978.1"/>
    </source>
</evidence>
<sequence>MLQLFSIITALAGFIASPLLHAQQPAQATKPASLPNESFMSQISPILKHVQTKSKITLHEGLPHQLWDKELLAAELKKQKHEMRQGFAFYVPAQSSNIVPEDRKQLLAILADPESYEPYSGPKRCGGYHPDFSVEFQSGKHLVEIQLCFGCHESKLFLDGKFKLHTDLKGRTMTKLEPLLRRYHQENPRKEHYLKKIKEQAE</sequence>
<feature type="chain" id="PRO_5046574843" description="Cytochrome c domain-containing protein" evidence="1">
    <location>
        <begin position="23"/>
        <end position="202"/>
    </location>
</feature>
<dbReference type="EMBL" id="BAABRL010000006">
    <property type="protein sequence ID" value="GAA5495978.1"/>
    <property type="molecule type" value="Genomic_DNA"/>
</dbReference>
<dbReference type="Proteomes" id="UP001424741">
    <property type="component" value="Unassembled WGS sequence"/>
</dbReference>
<evidence type="ECO:0008006" key="4">
    <source>
        <dbReference type="Google" id="ProtNLM"/>
    </source>
</evidence>
<reference evidence="2 3" key="1">
    <citation type="submission" date="2024-02" db="EMBL/GenBank/DDBJ databases">
        <title>Rubritalea halochordaticola NBRC 107102.</title>
        <authorList>
            <person name="Ichikawa N."/>
            <person name="Katano-Makiyama Y."/>
            <person name="Hidaka K."/>
        </authorList>
    </citation>
    <scope>NUCLEOTIDE SEQUENCE [LARGE SCALE GENOMIC DNA]</scope>
    <source>
        <strain evidence="2 3">NBRC 107102</strain>
    </source>
</reference>
<comment type="caution">
    <text evidence="2">The sequence shown here is derived from an EMBL/GenBank/DDBJ whole genome shotgun (WGS) entry which is preliminary data.</text>
</comment>
<evidence type="ECO:0000256" key="1">
    <source>
        <dbReference type="SAM" id="SignalP"/>
    </source>
</evidence>
<protein>
    <recommendedName>
        <fullName evidence="4">Cytochrome c domain-containing protein</fullName>
    </recommendedName>
</protein>
<accession>A0ABP9UZW1</accession>